<dbReference type="GO" id="GO:0072545">
    <property type="term" value="F:L-tyrosine binding"/>
    <property type="evidence" value="ECO:0007669"/>
    <property type="project" value="InterPro"/>
</dbReference>
<proteinExistence type="predicted"/>
<dbReference type="InterPro" id="IPR001414">
    <property type="entry name" value="GPR143"/>
</dbReference>
<keyword evidence="3" id="KW-1185">Reference proteome</keyword>
<evidence type="ECO:0000313" key="3">
    <source>
        <dbReference type="Proteomes" id="UP000230750"/>
    </source>
</evidence>
<organism evidence="2 3">
    <name type="scientific">Stichopus japonicus</name>
    <name type="common">Sea cucumber</name>
    <dbReference type="NCBI Taxonomy" id="307972"/>
    <lineage>
        <taxon>Eukaryota</taxon>
        <taxon>Metazoa</taxon>
        <taxon>Echinodermata</taxon>
        <taxon>Eleutherozoa</taxon>
        <taxon>Echinozoa</taxon>
        <taxon>Holothuroidea</taxon>
        <taxon>Aspidochirotacea</taxon>
        <taxon>Aspidochirotida</taxon>
        <taxon>Stichopodidae</taxon>
        <taxon>Apostichopus</taxon>
    </lineage>
</organism>
<sequence>MKEGRKFECSTKFDQQHSKWLMWGSYCALYIVFIAMPILYILSSRQISPMLKRGGVYTDRERKVKAQIKKKFLRIVIVFAVW</sequence>
<keyword evidence="2" id="KW-0675">Receptor</keyword>
<keyword evidence="1" id="KW-0812">Transmembrane</keyword>
<comment type="caution">
    <text evidence="2">The sequence shown here is derived from an EMBL/GenBank/DDBJ whole genome shotgun (WGS) entry which is preliminary data.</text>
</comment>
<dbReference type="AlphaFoldDB" id="A0A2G8LJX6"/>
<evidence type="ECO:0000313" key="2">
    <source>
        <dbReference type="EMBL" id="PIK60553.1"/>
    </source>
</evidence>
<keyword evidence="1" id="KW-1133">Transmembrane helix</keyword>
<dbReference type="Pfam" id="PF02101">
    <property type="entry name" value="Ocular_alb"/>
    <property type="match status" value="1"/>
</dbReference>
<dbReference type="GO" id="GO:0035240">
    <property type="term" value="F:dopamine binding"/>
    <property type="evidence" value="ECO:0007669"/>
    <property type="project" value="InterPro"/>
</dbReference>
<dbReference type="OrthoDB" id="10069455at2759"/>
<gene>
    <name evidence="2" type="ORF">BSL78_02489</name>
</gene>
<name>A0A2G8LJX6_STIJA</name>
<protein>
    <submittedName>
        <fullName evidence="2">Putative G-protein coupled receptor</fullName>
    </submittedName>
</protein>
<dbReference type="EMBL" id="MRZV01000053">
    <property type="protein sequence ID" value="PIK60553.1"/>
    <property type="molecule type" value="Genomic_DNA"/>
</dbReference>
<accession>A0A2G8LJX6</accession>
<dbReference type="Proteomes" id="UP000230750">
    <property type="component" value="Unassembled WGS sequence"/>
</dbReference>
<feature type="transmembrane region" description="Helical" evidence="1">
    <location>
        <begin position="20"/>
        <end position="42"/>
    </location>
</feature>
<evidence type="ECO:0000256" key="1">
    <source>
        <dbReference type="SAM" id="Phobius"/>
    </source>
</evidence>
<dbReference type="GO" id="GO:0016020">
    <property type="term" value="C:membrane"/>
    <property type="evidence" value="ECO:0007669"/>
    <property type="project" value="InterPro"/>
</dbReference>
<dbReference type="GO" id="GO:0072544">
    <property type="term" value="F:L-DOPA binding"/>
    <property type="evidence" value="ECO:0007669"/>
    <property type="project" value="InterPro"/>
</dbReference>
<dbReference type="GO" id="GO:0004930">
    <property type="term" value="F:G protein-coupled receptor activity"/>
    <property type="evidence" value="ECO:0007669"/>
    <property type="project" value="InterPro"/>
</dbReference>
<reference evidence="2 3" key="1">
    <citation type="journal article" date="2017" name="PLoS Biol.">
        <title>The sea cucumber genome provides insights into morphological evolution and visceral regeneration.</title>
        <authorList>
            <person name="Zhang X."/>
            <person name="Sun L."/>
            <person name="Yuan J."/>
            <person name="Sun Y."/>
            <person name="Gao Y."/>
            <person name="Zhang L."/>
            <person name="Li S."/>
            <person name="Dai H."/>
            <person name="Hamel J.F."/>
            <person name="Liu C."/>
            <person name="Yu Y."/>
            <person name="Liu S."/>
            <person name="Lin W."/>
            <person name="Guo K."/>
            <person name="Jin S."/>
            <person name="Xu P."/>
            <person name="Storey K.B."/>
            <person name="Huan P."/>
            <person name="Zhang T."/>
            <person name="Zhou Y."/>
            <person name="Zhang J."/>
            <person name="Lin C."/>
            <person name="Li X."/>
            <person name="Xing L."/>
            <person name="Huo D."/>
            <person name="Sun M."/>
            <person name="Wang L."/>
            <person name="Mercier A."/>
            <person name="Li F."/>
            <person name="Yang H."/>
            <person name="Xiang J."/>
        </authorList>
    </citation>
    <scope>NUCLEOTIDE SEQUENCE [LARGE SCALE GENOMIC DNA]</scope>
    <source>
        <strain evidence="2">Shaxun</strain>
        <tissue evidence="2">Muscle</tissue>
    </source>
</reference>
<keyword evidence="1" id="KW-0472">Membrane</keyword>